<dbReference type="Gene3D" id="3.40.50.1820">
    <property type="entry name" value="alpha/beta hydrolase"/>
    <property type="match status" value="1"/>
</dbReference>
<evidence type="ECO:0000256" key="2">
    <source>
        <dbReference type="ARBA" id="ARBA00022801"/>
    </source>
</evidence>
<reference evidence="6" key="1">
    <citation type="submission" date="2016-10" db="EMBL/GenBank/DDBJ databases">
        <authorList>
            <person name="Varghese N."/>
            <person name="Submissions S."/>
        </authorList>
    </citation>
    <scope>NUCLEOTIDE SEQUENCE [LARGE SCALE GENOMIC DNA]</scope>
    <source>
        <strain evidence="6">DSM 45421</strain>
    </source>
</reference>
<dbReference type="STRING" id="1190417.SAMN05660690_2292"/>
<accession>A0A1G6NY58</accession>
<evidence type="ECO:0000256" key="1">
    <source>
        <dbReference type="ARBA" id="ARBA00010515"/>
    </source>
</evidence>
<evidence type="ECO:0000313" key="6">
    <source>
        <dbReference type="Proteomes" id="UP000199416"/>
    </source>
</evidence>
<organism evidence="5 6">
    <name type="scientific">Geodermatophilus telluris</name>
    <dbReference type="NCBI Taxonomy" id="1190417"/>
    <lineage>
        <taxon>Bacteria</taxon>
        <taxon>Bacillati</taxon>
        <taxon>Actinomycetota</taxon>
        <taxon>Actinomycetes</taxon>
        <taxon>Geodermatophilales</taxon>
        <taxon>Geodermatophilaceae</taxon>
        <taxon>Geodermatophilus</taxon>
    </lineage>
</organism>
<dbReference type="InterPro" id="IPR033140">
    <property type="entry name" value="Lipase_GDXG_put_SER_AS"/>
</dbReference>
<dbReference type="OrthoDB" id="3181909at2"/>
<keyword evidence="6" id="KW-1185">Reference proteome</keyword>
<proteinExistence type="inferred from homology"/>
<gene>
    <name evidence="5" type="ORF">SAMN05660690_2292</name>
</gene>
<protein>
    <submittedName>
        <fullName evidence="5">Acetyl esterase</fullName>
    </submittedName>
</protein>
<dbReference type="AlphaFoldDB" id="A0A1G6NY58"/>
<sequence length="313" mass="33463">MALDEATTKLLEQLAESGTKPLHEMTPQEARGLTAALGEMYGPGPDMHRAEMTSAPADDGHAIPLHVLVPSESPRGVVVYYHGGGWVIGALPEFETLGRTLAQRTGCAVVLVDYRMAPEDPYPAAADDAWAALRWVDAHLEEIAGARVPLVVAGDSAGGNLAAIVAHKARDAGGPALALQLLVYPVTDADLDNESYRDPANQLMLSRESMVWFWDLYAPEHAMRQNPDASPARLPDHSGLPPAVVLLAEHDVLRQEGQEYADALAKAGVPVQSRVFEGQMHGFFTMVNVLPGSEAGIAYAVEAIDRQLTAQPA</sequence>
<name>A0A1G6NY58_9ACTN</name>
<dbReference type="Proteomes" id="UP000199416">
    <property type="component" value="Unassembled WGS sequence"/>
</dbReference>
<dbReference type="SUPFAM" id="SSF53474">
    <property type="entry name" value="alpha/beta-Hydrolases"/>
    <property type="match status" value="1"/>
</dbReference>
<keyword evidence="2" id="KW-0378">Hydrolase</keyword>
<dbReference type="RefSeq" id="WP_091365992.1">
    <property type="nucleotide sequence ID" value="NZ_FMZF01000003.1"/>
</dbReference>
<dbReference type="InterPro" id="IPR029058">
    <property type="entry name" value="AB_hydrolase_fold"/>
</dbReference>
<dbReference type="Pfam" id="PF07859">
    <property type="entry name" value="Abhydrolase_3"/>
    <property type="match status" value="1"/>
</dbReference>
<feature type="active site" evidence="3">
    <location>
        <position position="156"/>
    </location>
</feature>
<evidence type="ECO:0000313" key="5">
    <source>
        <dbReference type="EMBL" id="SDC72581.1"/>
    </source>
</evidence>
<dbReference type="PROSITE" id="PS01174">
    <property type="entry name" value="LIPASE_GDXG_SER"/>
    <property type="match status" value="1"/>
</dbReference>
<comment type="similarity">
    <text evidence="1">Belongs to the 'GDXG' lipolytic enzyme family.</text>
</comment>
<dbReference type="PANTHER" id="PTHR48081:SF8">
    <property type="entry name" value="ALPHA_BETA HYDROLASE FOLD-3 DOMAIN-CONTAINING PROTEIN-RELATED"/>
    <property type="match status" value="1"/>
</dbReference>
<dbReference type="GO" id="GO:0016787">
    <property type="term" value="F:hydrolase activity"/>
    <property type="evidence" value="ECO:0007669"/>
    <property type="project" value="UniProtKB-KW"/>
</dbReference>
<feature type="domain" description="Alpha/beta hydrolase fold-3" evidence="4">
    <location>
        <begin position="78"/>
        <end position="284"/>
    </location>
</feature>
<dbReference type="InterPro" id="IPR050300">
    <property type="entry name" value="GDXG_lipolytic_enzyme"/>
</dbReference>
<dbReference type="PANTHER" id="PTHR48081">
    <property type="entry name" value="AB HYDROLASE SUPERFAMILY PROTEIN C4A8.06C"/>
    <property type="match status" value="1"/>
</dbReference>
<dbReference type="InterPro" id="IPR013094">
    <property type="entry name" value="AB_hydrolase_3"/>
</dbReference>
<evidence type="ECO:0000256" key="3">
    <source>
        <dbReference type="PROSITE-ProRule" id="PRU10038"/>
    </source>
</evidence>
<dbReference type="EMBL" id="FMZF01000003">
    <property type="protein sequence ID" value="SDC72581.1"/>
    <property type="molecule type" value="Genomic_DNA"/>
</dbReference>
<evidence type="ECO:0000259" key="4">
    <source>
        <dbReference type="Pfam" id="PF07859"/>
    </source>
</evidence>